<evidence type="ECO:0000313" key="1">
    <source>
        <dbReference type="EMBL" id="SBT09133.1"/>
    </source>
</evidence>
<proteinExistence type="predicted"/>
<dbReference type="STRING" id="1860102.ACCAA_670056"/>
<reference evidence="1 2" key="1">
    <citation type="submission" date="2016-06" db="EMBL/GenBank/DDBJ databases">
        <authorList>
            <person name="Kjaerup R.B."/>
            <person name="Dalgaard T.S."/>
            <person name="Juul-Madsen H.R."/>
        </authorList>
    </citation>
    <scope>NUCLEOTIDE SEQUENCE [LARGE SCALE GENOMIC DNA]</scope>
    <source>
        <strain evidence="1">3</strain>
    </source>
</reference>
<dbReference type="Proteomes" id="UP000199169">
    <property type="component" value="Unassembled WGS sequence"/>
</dbReference>
<name>A0A1A8XYK2_9PROT</name>
<keyword evidence="2" id="KW-1185">Reference proteome</keyword>
<sequence>MLGRDAYRQVESFASLVAIAFERMRYADVTLMA</sequence>
<dbReference type="AlphaFoldDB" id="A0A1A8XYK2"/>
<evidence type="ECO:0000313" key="2">
    <source>
        <dbReference type="Proteomes" id="UP000199169"/>
    </source>
</evidence>
<gene>
    <name evidence="1" type="ORF">ACCAA_670056</name>
</gene>
<protein>
    <submittedName>
        <fullName evidence="1">Uncharacterized protein</fullName>
    </submittedName>
</protein>
<dbReference type="EMBL" id="FLQX01000146">
    <property type="protein sequence ID" value="SBT09133.1"/>
    <property type="molecule type" value="Genomic_DNA"/>
</dbReference>
<organism evidence="1 2">
    <name type="scientific">Candidatus Accumulibacter aalborgensis</name>
    <dbReference type="NCBI Taxonomy" id="1860102"/>
    <lineage>
        <taxon>Bacteria</taxon>
        <taxon>Pseudomonadati</taxon>
        <taxon>Pseudomonadota</taxon>
        <taxon>Betaproteobacteria</taxon>
        <taxon>Candidatus Accumulibacter</taxon>
    </lineage>
</organism>
<accession>A0A1A8XYK2</accession>